<feature type="domain" description="HpcH/HpaI aldolase/citrate lyase" evidence="6">
    <location>
        <begin position="22"/>
        <end position="246"/>
    </location>
</feature>
<dbReference type="InterPro" id="IPR040442">
    <property type="entry name" value="Pyrv_kinase-like_dom_sf"/>
</dbReference>
<dbReference type="InterPro" id="IPR015813">
    <property type="entry name" value="Pyrv/PenolPyrv_kinase-like_dom"/>
</dbReference>
<evidence type="ECO:0000259" key="6">
    <source>
        <dbReference type="Pfam" id="PF03328"/>
    </source>
</evidence>
<dbReference type="EMBL" id="CP012747">
    <property type="protein sequence ID" value="ALL66377.1"/>
    <property type="molecule type" value="Genomic_DNA"/>
</dbReference>
<dbReference type="AlphaFoldDB" id="A0A0P0RDK0"/>
<comment type="catalytic activity">
    <reaction evidence="5">
        <text>D-glyceraldehyde + 3-hydroxypyruvate = (3R,4S,5R)-3,4,5,6-tetrahydroxy-2-oxohexanoate</text>
        <dbReference type="Rhea" id="RHEA:80047"/>
        <dbReference type="ChEBI" id="CHEBI:17180"/>
        <dbReference type="ChEBI" id="CHEBI:17378"/>
        <dbReference type="ChEBI" id="CHEBI:231434"/>
    </reaction>
</comment>
<evidence type="ECO:0000256" key="3">
    <source>
        <dbReference type="ARBA" id="ARBA00023239"/>
    </source>
</evidence>
<dbReference type="Pfam" id="PF03328">
    <property type="entry name" value="HpcH_HpaI"/>
    <property type="match status" value="1"/>
</dbReference>
<dbReference type="GO" id="GO:0005737">
    <property type="term" value="C:cytoplasm"/>
    <property type="evidence" value="ECO:0007669"/>
    <property type="project" value="TreeGrafter"/>
</dbReference>
<dbReference type="PANTHER" id="PTHR30502">
    <property type="entry name" value="2-KETO-3-DEOXY-L-RHAMNONATE ALDOLASE"/>
    <property type="match status" value="1"/>
</dbReference>
<protein>
    <submittedName>
        <fullName evidence="7">2,4-dihydroxyhept-2-ene-1,7-dioic acid aldolase</fullName>
        <ecNumber evidence="7">4.1.2.52</ecNumber>
    </submittedName>
</protein>
<evidence type="ECO:0000313" key="8">
    <source>
        <dbReference type="Proteomes" id="UP000019146"/>
    </source>
</evidence>
<name>A0A0P0RDK0_9BURK</name>
<organism evidence="7 8">
    <name type="scientific">Paraburkholderia caribensis MBA4</name>
    <dbReference type="NCBI Taxonomy" id="1323664"/>
    <lineage>
        <taxon>Bacteria</taxon>
        <taxon>Pseudomonadati</taxon>
        <taxon>Pseudomonadota</taxon>
        <taxon>Betaproteobacteria</taxon>
        <taxon>Burkholderiales</taxon>
        <taxon>Burkholderiaceae</taxon>
        <taxon>Paraburkholderia</taxon>
    </lineage>
</organism>
<dbReference type="GO" id="GO:0016832">
    <property type="term" value="F:aldehyde-lyase activity"/>
    <property type="evidence" value="ECO:0007669"/>
    <property type="project" value="TreeGrafter"/>
</dbReference>
<dbReference type="KEGG" id="bcai:K788_0002893"/>
<dbReference type="GO" id="GO:0046872">
    <property type="term" value="F:metal ion binding"/>
    <property type="evidence" value="ECO:0007669"/>
    <property type="project" value="UniProtKB-KW"/>
</dbReference>
<dbReference type="FunFam" id="3.20.20.60:FF:000004">
    <property type="entry name" value="5-keto-4-deoxy-D-glucarate aldolase"/>
    <property type="match status" value="1"/>
</dbReference>
<comment type="similarity">
    <text evidence="1">Belongs to the HpcH/HpaI aldolase family.</text>
</comment>
<proteinExistence type="inferred from homology"/>
<keyword evidence="3 7" id="KW-0456">Lyase</keyword>
<dbReference type="InterPro" id="IPR050251">
    <property type="entry name" value="HpcH-HpaI_aldolase"/>
</dbReference>
<dbReference type="EC" id="4.1.2.52" evidence="7"/>
<evidence type="ECO:0000256" key="5">
    <source>
        <dbReference type="ARBA" id="ARBA00051592"/>
    </source>
</evidence>
<evidence type="ECO:0000313" key="7">
    <source>
        <dbReference type="EMBL" id="ALL66377.1"/>
    </source>
</evidence>
<comment type="catalytic activity">
    <reaction evidence="4">
        <text>D-glyceraldehyde + 3-hydroxypyruvate = 2-dehydro-D-galactonate</text>
        <dbReference type="Rhea" id="RHEA:80051"/>
        <dbReference type="ChEBI" id="CHEBI:17180"/>
        <dbReference type="ChEBI" id="CHEBI:17378"/>
        <dbReference type="ChEBI" id="CHEBI:28023"/>
    </reaction>
</comment>
<keyword evidence="2" id="KW-0479">Metal-binding</keyword>
<dbReference type="SUPFAM" id="SSF51621">
    <property type="entry name" value="Phosphoenolpyruvate/pyruvate domain"/>
    <property type="match status" value="1"/>
</dbReference>
<dbReference type="Gene3D" id="3.20.20.60">
    <property type="entry name" value="Phosphoenolpyruvate-binding domains"/>
    <property type="match status" value="1"/>
</dbReference>
<sequence length="260" mass="28045">MENTMKLPENPFKRALQAGRQQIGLWSSLASHVSVEILAGSGFDWLLLDMEHSPNELPMVHSQLQACAGTPTHPIVRPPWNDMVTIKRLLDSGAQTLLIPYVETEDEARDAVSFTRYPPEGVRGYASTARASDFGRIKDYPKLCASELCVLVQIESRLGLQNLERIAAVEGVDGIFIGPGDLSAALGHVGDLKHPDVQTAVDDAIRRIVATGKPAGILIGDEALARHYIDLGCLFTAVGSDIGLLARNAEQLAARFKAAG</sequence>
<evidence type="ECO:0000256" key="2">
    <source>
        <dbReference type="ARBA" id="ARBA00022723"/>
    </source>
</evidence>
<gene>
    <name evidence="7" type="ORF">K788_0002893</name>
</gene>
<dbReference type="Proteomes" id="UP000019146">
    <property type="component" value="Chromosome 2"/>
</dbReference>
<dbReference type="PANTHER" id="PTHR30502:SF0">
    <property type="entry name" value="PHOSPHOENOLPYRUVATE CARBOXYLASE FAMILY PROTEIN"/>
    <property type="match status" value="1"/>
</dbReference>
<evidence type="ECO:0000256" key="1">
    <source>
        <dbReference type="ARBA" id="ARBA00005568"/>
    </source>
</evidence>
<reference evidence="7 8" key="1">
    <citation type="journal article" date="2014" name="Genome Announc.">
        <title>Draft Genome Sequence of the Haloacid-Degrading Burkholderia caribensis Strain MBA4.</title>
        <authorList>
            <person name="Pan Y."/>
            <person name="Kong K.F."/>
            <person name="Tsang J.S."/>
        </authorList>
    </citation>
    <scope>NUCLEOTIDE SEQUENCE [LARGE SCALE GENOMIC DNA]</scope>
    <source>
        <strain evidence="7 8">MBA4</strain>
    </source>
</reference>
<dbReference type="InterPro" id="IPR005000">
    <property type="entry name" value="Aldolase/citrate-lyase_domain"/>
</dbReference>
<accession>A0A0P0RDK0</accession>
<evidence type="ECO:0000256" key="4">
    <source>
        <dbReference type="ARBA" id="ARBA00051339"/>
    </source>
</evidence>